<dbReference type="PROSITE" id="PS51257">
    <property type="entry name" value="PROKAR_LIPOPROTEIN"/>
    <property type="match status" value="1"/>
</dbReference>
<comment type="caution">
    <text evidence="1">The sequence shown here is derived from an EMBL/GenBank/DDBJ whole genome shotgun (WGS) entry which is preliminary data.</text>
</comment>
<evidence type="ECO:0000313" key="1">
    <source>
        <dbReference type="EMBL" id="RUO54234.1"/>
    </source>
</evidence>
<gene>
    <name evidence="1" type="ORF">CWI69_02080</name>
</gene>
<sequence length="359" mass="40490">MKARILFPLLFILVVLTSLLSGCASTPKSSKHHQGKIKHDLFPPYADRSLDIHVQEALMRRGLIQDVRGEVLPASKHSCPIYTYWEPESFTSDYMKENFIPLYDGIHLTIVERRDELFIESRDGSSLPLTTVTIEKIKSALPKRAFLRFDLQQVRNTKRLASVGASLRAQFVTDVVTLVTAIEVLPRARNVYVDINNVKAIWDDGRVFARNEESISDVLYQTFTTMVERNDYNLSADSISVTGNLLGVCQQLTNFVYAPEQPLTQAVEGNVPLTSVILGLPKNANFNRLNDQRNLIASGKYLRFDGQVVQLADQLAVGKVKTNCETLSPTDPDYRYCQVRHNDEVETNDETVIIRTGNN</sequence>
<organism evidence="1 2">
    <name type="scientific">Pseudidiomarina halophila</name>
    <dbReference type="NCBI Taxonomy" id="1449799"/>
    <lineage>
        <taxon>Bacteria</taxon>
        <taxon>Pseudomonadati</taxon>
        <taxon>Pseudomonadota</taxon>
        <taxon>Gammaproteobacteria</taxon>
        <taxon>Alteromonadales</taxon>
        <taxon>Idiomarinaceae</taxon>
        <taxon>Pseudidiomarina</taxon>
    </lineage>
</organism>
<evidence type="ECO:0000313" key="2">
    <source>
        <dbReference type="Proteomes" id="UP000287198"/>
    </source>
</evidence>
<dbReference type="EMBL" id="PIPW01000001">
    <property type="protein sequence ID" value="RUO54234.1"/>
    <property type="molecule type" value="Genomic_DNA"/>
</dbReference>
<accession>A0A432XZW7</accession>
<dbReference type="RefSeq" id="WP_126761436.1">
    <property type="nucleotide sequence ID" value="NZ_JBHLTZ010000004.1"/>
</dbReference>
<protein>
    <submittedName>
        <fullName evidence="1">Uncharacterized protein</fullName>
    </submittedName>
</protein>
<dbReference type="AlphaFoldDB" id="A0A432XZW7"/>
<proteinExistence type="predicted"/>
<dbReference type="Proteomes" id="UP000287198">
    <property type="component" value="Unassembled WGS sequence"/>
</dbReference>
<reference evidence="2" key="1">
    <citation type="journal article" date="2018" name="Front. Microbiol.">
        <title>Genome-Based Analysis Reveals the Taxonomy and Diversity of the Family Idiomarinaceae.</title>
        <authorList>
            <person name="Liu Y."/>
            <person name="Lai Q."/>
            <person name="Shao Z."/>
        </authorList>
    </citation>
    <scope>NUCLEOTIDE SEQUENCE [LARGE SCALE GENOMIC DNA]</scope>
    <source>
        <strain evidence="2">BH195</strain>
    </source>
</reference>
<dbReference type="OrthoDB" id="6379136at2"/>
<name>A0A432XZW7_9GAMM</name>
<keyword evidence="2" id="KW-1185">Reference proteome</keyword>